<evidence type="ECO:0000256" key="1">
    <source>
        <dbReference type="SAM" id="MobiDB-lite"/>
    </source>
</evidence>
<accession>A0ABW7J023</accession>
<gene>
    <name evidence="2" type="ORF">ACGRQ9_15055</name>
</gene>
<name>A0ABW7J023_9VIBR</name>
<evidence type="ECO:0000313" key="2">
    <source>
        <dbReference type="EMBL" id="MFH0266763.1"/>
    </source>
</evidence>
<reference evidence="2 3" key="1">
    <citation type="submission" date="2024-10" db="EMBL/GenBank/DDBJ databases">
        <authorList>
            <person name="Yibar A."/>
            <person name="Saticioglu I.B."/>
            <person name="Duman M."/>
            <person name="Ajmi N."/>
            <person name="Gurler F."/>
            <person name="Ay H."/>
            <person name="Onuk E."/>
            <person name="Guler S."/>
            <person name="Romalde J.L."/>
        </authorList>
    </citation>
    <scope>NUCLEOTIDE SEQUENCE [LARGE SCALE GENOMIC DNA]</scope>
    <source>
        <strain evidence="2 3">14-MA-B</strain>
    </source>
</reference>
<organism evidence="2 3">
    <name type="scientific">Vibrio rumoiensis</name>
    <dbReference type="NCBI Taxonomy" id="76258"/>
    <lineage>
        <taxon>Bacteria</taxon>
        <taxon>Pseudomonadati</taxon>
        <taxon>Pseudomonadota</taxon>
        <taxon>Gammaproteobacteria</taxon>
        <taxon>Vibrionales</taxon>
        <taxon>Vibrionaceae</taxon>
        <taxon>Vibrio</taxon>
    </lineage>
</organism>
<proteinExistence type="predicted"/>
<dbReference type="Proteomes" id="UP001607151">
    <property type="component" value="Unassembled WGS sequence"/>
</dbReference>
<dbReference type="RefSeq" id="WP_089138082.1">
    <property type="nucleotide sequence ID" value="NZ_AP018686.1"/>
</dbReference>
<protein>
    <submittedName>
        <fullName evidence="2">Uncharacterized protein</fullName>
    </submittedName>
</protein>
<feature type="region of interest" description="Disordered" evidence="1">
    <location>
        <begin position="43"/>
        <end position="63"/>
    </location>
</feature>
<sequence length="63" mass="7408">MTDQDRIEDLEHQIYIAYAEGDYQQASQLEKALKKIRGHSMQLQEHQSEPYSLEGHVFVDDDE</sequence>
<comment type="caution">
    <text evidence="2">The sequence shown here is derived from an EMBL/GenBank/DDBJ whole genome shotgun (WGS) entry which is preliminary data.</text>
</comment>
<dbReference type="EMBL" id="JBIHSN010000003">
    <property type="protein sequence ID" value="MFH0266763.1"/>
    <property type="molecule type" value="Genomic_DNA"/>
</dbReference>
<evidence type="ECO:0000313" key="3">
    <source>
        <dbReference type="Proteomes" id="UP001607151"/>
    </source>
</evidence>
<keyword evidence="3" id="KW-1185">Reference proteome</keyword>